<dbReference type="RefSeq" id="WP_150943033.1">
    <property type="nucleotide sequence ID" value="NZ_VCMV01000012.1"/>
</dbReference>
<evidence type="ECO:0000313" key="2">
    <source>
        <dbReference type="Proteomes" id="UP000325684"/>
    </source>
</evidence>
<proteinExistence type="predicted"/>
<name>A0A5N3PDQ9_9HYPH</name>
<dbReference type="AlphaFoldDB" id="A0A5N3PDQ9"/>
<dbReference type="EMBL" id="VCMV01000012">
    <property type="protein sequence ID" value="KAB0267866.1"/>
    <property type="molecule type" value="Genomic_DNA"/>
</dbReference>
<accession>A0A5N3PDQ9</accession>
<gene>
    <name evidence="1" type="ORF">FEZ63_07590</name>
</gene>
<comment type="caution">
    <text evidence="1">The sequence shown here is derived from an EMBL/GenBank/DDBJ whole genome shotgun (WGS) entry which is preliminary data.</text>
</comment>
<protein>
    <submittedName>
        <fullName evidence="1">Uncharacterized protein</fullName>
    </submittedName>
</protein>
<sequence length="83" mass="9379">MPYSLTRLAPGSYDLHYDSRIIGSVVRTSGEQVRWFVELLRDLPPAERPAPFRELEHEFATLEEIRAWLGIAGDRNPGDAATP</sequence>
<dbReference type="OrthoDB" id="8020123at2"/>
<evidence type="ECO:0000313" key="1">
    <source>
        <dbReference type="EMBL" id="KAB0267866.1"/>
    </source>
</evidence>
<dbReference type="Proteomes" id="UP000325684">
    <property type="component" value="Unassembled WGS sequence"/>
</dbReference>
<organism evidence="1 2">
    <name type="scientific">Microvirga brassicacearum</name>
    <dbReference type="NCBI Taxonomy" id="2580413"/>
    <lineage>
        <taxon>Bacteria</taxon>
        <taxon>Pseudomonadati</taxon>
        <taxon>Pseudomonadota</taxon>
        <taxon>Alphaproteobacteria</taxon>
        <taxon>Hyphomicrobiales</taxon>
        <taxon>Methylobacteriaceae</taxon>
        <taxon>Microvirga</taxon>
    </lineage>
</organism>
<reference evidence="1 2" key="1">
    <citation type="journal article" date="2019" name="Microorganisms">
        <title>Genome Insights into the Novel Species Microvirga brassicacearum, a Rapeseed Endophyte with Biotechnological Potential.</title>
        <authorList>
            <person name="Jimenez-Gomez A."/>
            <person name="Saati-Santamaria Z."/>
            <person name="Igual J.M."/>
            <person name="Rivas R."/>
            <person name="Mateos P.F."/>
            <person name="Garcia-Fraile P."/>
        </authorList>
    </citation>
    <scope>NUCLEOTIDE SEQUENCE [LARGE SCALE GENOMIC DNA]</scope>
    <source>
        <strain evidence="1 2">CDVBN77</strain>
    </source>
</reference>
<keyword evidence="2" id="KW-1185">Reference proteome</keyword>